<protein>
    <submittedName>
        <fullName evidence="1">Uncharacterized protein</fullName>
    </submittedName>
</protein>
<reference evidence="1 2" key="1">
    <citation type="submission" date="2016-01" db="EMBL/GenBank/DDBJ databases">
        <title>Highly variable Streptococcus oralis 1 are common among viridans streptococci isolated from primates.</title>
        <authorList>
            <person name="Denapaite D."/>
            <person name="Rieger M."/>
            <person name="Koendgen S."/>
            <person name="Brueckner R."/>
            <person name="Ochigava I."/>
            <person name="Kappeler P."/>
            <person name="Maetz-Rensing K."/>
            <person name="Leendertz F."/>
        </authorList>
    </citation>
    <scope>NUCLEOTIDE SEQUENCE [LARGE SCALE GENOMIC DNA]</scope>
    <source>
        <strain evidence="1 2">M3-1</strain>
    </source>
</reference>
<dbReference type="PATRIC" id="fig|28037.235.peg.1015"/>
<dbReference type="Proteomes" id="UP000075442">
    <property type="component" value="Unassembled WGS sequence"/>
</dbReference>
<comment type="caution">
    <text evidence="1">The sequence shown here is derived from an EMBL/GenBank/DDBJ whole genome shotgun (WGS) entry which is preliminary data.</text>
</comment>
<dbReference type="AlphaFoldDB" id="A0A150NT89"/>
<evidence type="ECO:0000313" key="2">
    <source>
        <dbReference type="Proteomes" id="UP000075442"/>
    </source>
</evidence>
<evidence type="ECO:0000313" key="1">
    <source>
        <dbReference type="EMBL" id="KYF36684.1"/>
    </source>
</evidence>
<proteinExistence type="predicted"/>
<organism evidence="1 2">
    <name type="scientific">Streptococcus mitis</name>
    <dbReference type="NCBI Taxonomy" id="28037"/>
    <lineage>
        <taxon>Bacteria</taxon>
        <taxon>Bacillati</taxon>
        <taxon>Bacillota</taxon>
        <taxon>Bacilli</taxon>
        <taxon>Lactobacillales</taxon>
        <taxon>Streptococcaceae</taxon>
        <taxon>Streptococcus</taxon>
        <taxon>Streptococcus mitis group</taxon>
    </lineage>
</organism>
<name>A0A150NT89_STRMT</name>
<accession>A0A150NT89</accession>
<dbReference type="EMBL" id="LROU01000070">
    <property type="protein sequence ID" value="KYF36684.1"/>
    <property type="molecule type" value="Genomic_DNA"/>
</dbReference>
<gene>
    <name evidence="1" type="ORF">SMIM3I_02239</name>
</gene>
<sequence length="73" mass="8478">MFQSQDKFGENDLIPVGDVQIMEEYAKVLGCKVGTLPSTYKTSRIWEWVEERFQKGMLCGRDNISRKMKVDTD</sequence>